<feature type="domain" description="Carbohydrate kinase FGGY N-terminal" evidence="5">
    <location>
        <begin position="4"/>
        <end position="247"/>
    </location>
</feature>
<gene>
    <name evidence="7" type="ORF">KP014_01170</name>
    <name evidence="8" type="ORF">SAMN04487895_102155</name>
</gene>
<evidence type="ECO:0000313" key="8">
    <source>
        <dbReference type="EMBL" id="SEN66241.1"/>
    </source>
</evidence>
<dbReference type="PIRSF" id="PIRSF000538">
    <property type="entry name" value="GlpK"/>
    <property type="match status" value="1"/>
</dbReference>
<feature type="domain" description="Carbohydrate kinase FGGY C-terminal" evidence="6">
    <location>
        <begin position="271"/>
        <end position="482"/>
    </location>
</feature>
<organism evidence="8 9">
    <name type="scientific">Paenibacillus sophorae</name>
    <dbReference type="NCBI Taxonomy" id="1333845"/>
    <lineage>
        <taxon>Bacteria</taxon>
        <taxon>Bacillati</taxon>
        <taxon>Bacillota</taxon>
        <taxon>Bacilli</taxon>
        <taxon>Bacillales</taxon>
        <taxon>Paenibacillaceae</taxon>
        <taxon>Paenibacillus</taxon>
    </lineage>
</organism>
<evidence type="ECO:0000259" key="5">
    <source>
        <dbReference type="Pfam" id="PF00370"/>
    </source>
</evidence>
<evidence type="ECO:0000313" key="9">
    <source>
        <dbReference type="Proteomes" id="UP000198809"/>
    </source>
</evidence>
<dbReference type="InterPro" id="IPR000577">
    <property type="entry name" value="Carb_kinase_FGGY"/>
</dbReference>
<evidence type="ECO:0000259" key="6">
    <source>
        <dbReference type="Pfam" id="PF02782"/>
    </source>
</evidence>
<dbReference type="AlphaFoldDB" id="A0A1H8ID76"/>
<dbReference type="Gene3D" id="3.30.420.40">
    <property type="match status" value="2"/>
</dbReference>
<dbReference type="Pfam" id="PF02782">
    <property type="entry name" value="FGGY_C"/>
    <property type="match status" value="1"/>
</dbReference>
<dbReference type="EMBL" id="FODH01000002">
    <property type="protein sequence ID" value="SEN66241.1"/>
    <property type="molecule type" value="Genomic_DNA"/>
</dbReference>
<protein>
    <submittedName>
        <fullName evidence="8">Gluconokinase</fullName>
    </submittedName>
</protein>
<dbReference type="OrthoDB" id="9805576at2"/>
<evidence type="ECO:0000313" key="7">
    <source>
        <dbReference type="EMBL" id="QWU15925.1"/>
    </source>
</evidence>
<accession>A0A1H8ID76</accession>
<evidence type="ECO:0000313" key="10">
    <source>
        <dbReference type="Proteomes" id="UP000683429"/>
    </source>
</evidence>
<evidence type="ECO:0000256" key="2">
    <source>
        <dbReference type="ARBA" id="ARBA00022679"/>
    </source>
</evidence>
<dbReference type="Pfam" id="PF00370">
    <property type="entry name" value="FGGY_N"/>
    <property type="match status" value="1"/>
</dbReference>
<evidence type="ECO:0000256" key="4">
    <source>
        <dbReference type="SAM" id="MobiDB-lite"/>
    </source>
</evidence>
<reference evidence="7 10" key="2">
    <citation type="submission" date="2021-06" db="EMBL/GenBank/DDBJ databases">
        <title>Whole genome sequence of Paenibacillus sophorae DSM23020 for comparative genomics.</title>
        <authorList>
            <person name="Kim M.-J."/>
            <person name="Lee G."/>
            <person name="Shin J.-H."/>
        </authorList>
    </citation>
    <scope>NUCLEOTIDE SEQUENCE [LARGE SCALE GENOMIC DNA]</scope>
    <source>
        <strain evidence="7 10">DSM 23020</strain>
    </source>
</reference>
<keyword evidence="3 8" id="KW-0418">Kinase</keyword>
<dbReference type="SUPFAM" id="SSF53067">
    <property type="entry name" value="Actin-like ATPase domain"/>
    <property type="match status" value="2"/>
</dbReference>
<evidence type="ECO:0000256" key="1">
    <source>
        <dbReference type="ARBA" id="ARBA00009156"/>
    </source>
</evidence>
<keyword evidence="10" id="KW-1185">Reference proteome</keyword>
<dbReference type="Proteomes" id="UP000683429">
    <property type="component" value="Chromosome"/>
</dbReference>
<dbReference type="GO" id="GO:0016301">
    <property type="term" value="F:kinase activity"/>
    <property type="evidence" value="ECO:0007669"/>
    <property type="project" value="UniProtKB-KW"/>
</dbReference>
<dbReference type="PANTHER" id="PTHR43095">
    <property type="entry name" value="SUGAR KINASE"/>
    <property type="match status" value="1"/>
</dbReference>
<dbReference type="Proteomes" id="UP000198809">
    <property type="component" value="Unassembled WGS sequence"/>
</dbReference>
<sequence>MGLFIGLDIGTTSTEVFLYERQGKIRGRGKAACPLLVPEPGRAEQRPDEMIAAVLQALRLAMISGGAKPDDIEAVGVSASMHNVMAVDKDGKPMTPLLTWADNRSAPQIEELRRSGAAKELYELTGTPVHPMSPLGKLLWWKENKPGLFEQAYKFISIKEYLLHQLFGIYALDVSSAAATGMLDVSGRGWCGKALELIGIGKERLGEIVPVAEVLRGMKPEIAEACGLLPHTPWVVGASDGALANIGSGAAALGSTAVTIGATGAVRQFADKPLIDPEGRTFCYAFSADRWLIGSSTSSGGIALNWFKEQFMGGSLPGAERRDAIRAHPERRQRRGRQHAVIDSARPGGHIGSGQGSFDDIIAAAMSVPAGADGLLFLPYLSGERAPCWNPDARGVFAGAGLHHGRQHFARAVLEGGLFAVKSVTETLGELAGRPDRLLASGDFASSAIWTGLLADMTGLRIDVPDRCEASAYGAAMLAMLATGELGSLDQADERIKIVRSHAPNEGNRAVYEKLYPLFKDIYRRLEPVFPVLSSMQGRV</sequence>
<feature type="region of interest" description="Disordered" evidence="4">
    <location>
        <begin position="327"/>
        <end position="353"/>
    </location>
</feature>
<name>A0A1H8ID76_9BACL</name>
<comment type="similarity">
    <text evidence="1">Belongs to the FGGY kinase family.</text>
</comment>
<dbReference type="RefSeq" id="WP_090833815.1">
    <property type="nucleotide sequence ID" value="NZ_CP076607.1"/>
</dbReference>
<dbReference type="GO" id="GO:0005975">
    <property type="term" value="P:carbohydrate metabolic process"/>
    <property type="evidence" value="ECO:0007669"/>
    <property type="project" value="InterPro"/>
</dbReference>
<dbReference type="EMBL" id="CP076607">
    <property type="protein sequence ID" value="QWU15925.1"/>
    <property type="molecule type" value="Genomic_DNA"/>
</dbReference>
<dbReference type="CDD" id="cd07770">
    <property type="entry name" value="ASKHA_NBD_FGGY_GntK"/>
    <property type="match status" value="1"/>
</dbReference>
<evidence type="ECO:0000256" key="3">
    <source>
        <dbReference type="ARBA" id="ARBA00022777"/>
    </source>
</evidence>
<dbReference type="InterPro" id="IPR018485">
    <property type="entry name" value="FGGY_C"/>
</dbReference>
<reference evidence="8 9" key="1">
    <citation type="submission" date="2016-10" db="EMBL/GenBank/DDBJ databases">
        <authorList>
            <person name="de Groot N.N."/>
        </authorList>
    </citation>
    <scope>NUCLEOTIDE SEQUENCE [LARGE SCALE GENOMIC DNA]</scope>
    <source>
        <strain evidence="8 9">CGMCC 1.10238</strain>
    </source>
</reference>
<dbReference type="InterPro" id="IPR050406">
    <property type="entry name" value="FGGY_Carb_Kinase"/>
</dbReference>
<dbReference type="STRING" id="1333845.SAMN04487895_102155"/>
<keyword evidence="2" id="KW-0808">Transferase</keyword>
<dbReference type="InterPro" id="IPR018484">
    <property type="entry name" value="FGGY_N"/>
</dbReference>
<dbReference type="InterPro" id="IPR043129">
    <property type="entry name" value="ATPase_NBD"/>
</dbReference>
<dbReference type="PANTHER" id="PTHR43095:SF2">
    <property type="entry name" value="GLUCONOKINASE"/>
    <property type="match status" value="1"/>
</dbReference>
<proteinExistence type="inferred from homology"/>